<evidence type="ECO:0000313" key="3">
    <source>
        <dbReference type="Proteomes" id="UP000562984"/>
    </source>
</evidence>
<gene>
    <name evidence="2" type="ORF">HKD39_01515</name>
</gene>
<accession>A0A849A5M2</accession>
<dbReference type="InterPro" id="IPR029068">
    <property type="entry name" value="Glyas_Bleomycin-R_OHBP_Dase"/>
</dbReference>
<dbReference type="InterPro" id="IPR041581">
    <property type="entry name" value="Glyoxalase_6"/>
</dbReference>
<dbReference type="CDD" id="cd06587">
    <property type="entry name" value="VOC"/>
    <property type="match status" value="1"/>
</dbReference>
<name>A0A849A5M2_9ACTN</name>
<dbReference type="EMBL" id="JABEND010000001">
    <property type="protein sequence ID" value="NNG34418.1"/>
    <property type="molecule type" value="Genomic_DNA"/>
</dbReference>
<dbReference type="Gene3D" id="3.10.180.10">
    <property type="entry name" value="2,3-Dihydroxybiphenyl 1,2-Dioxygenase, domain 1"/>
    <property type="match status" value="2"/>
</dbReference>
<keyword evidence="3" id="KW-1185">Reference proteome</keyword>
<comment type="caution">
    <text evidence="2">The sequence shown here is derived from an EMBL/GenBank/DDBJ whole genome shotgun (WGS) entry which is preliminary data.</text>
</comment>
<reference evidence="2 3" key="1">
    <citation type="submission" date="2020-05" db="EMBL/GenBank/DDBJ databases">
        <title>Nakamurella sp. DB0629 isolated from air conditioner.</title>
        <authorList>
            <person name="Kim D.H."/>
            <person name="Kim D.-U."/>
        </authorList>
    </citation>
    <scope>NUCLEOTIDE SEQUENCE [LARGE SCALE GENOMIC DNA]</scope>
    <source>
        <strain evidence="2 3">DB0629</strain>
    </source>
</reference>
<protein>
    <submittedName>
        <fullName evidence="2">VOC family protein</fullName>
    </submittedName>
</protein>
<proteinExistence type="predicted"/>
<dbReference type="AlphaFoldDB" id="A0A849A5M2"/>
<evidence type="ECO:0000259" key="1">
    <source>
        <dbReference type="PROSITE" id="PS51819"/>
    </source>
</evidence>
<dbReference type="RefSeq" id="WP_171198059.1">
    <property type="nucleotide sequence ID" value="NZ_JABEND010000001.1"/>
</dbReference>
<evidence type="ECO:0000313" key="2">
    <source>
        <dbReference type="EMBL" id="NNG34418.1"/>
    </source>
</evidence>
<dbReference type="PANTHER" id="PTHR35908">
    <property type="entry name" value="HYPOTHETICAL FUSION PROTEIN"/>
    <property type="match status" value="1"/>
</dbReference>
<feature type="domain" description="VOC" evidence="1">
    <location>
        <begin position="122"/>
        <end position="236"/>
    </location>
</feature>
<sequence length="236" mass="24976">MGVQLISTVFEARDPDRLGQFWSELLDVTPVRDNAGTLLPGDRTRAGLRFAPGVGRAPDPNPTHLHLVTDSVDDQQVTVAAALARGAVPADVGQGPDADFVVLADPEGNEFCVLLRNNYLVGTGFFGEIAGTGSRSVGLFWSQALSWPLVWDRDGETVVQSPHGGTKVAWSGTPATRHGPRPQHLEAATDQPLGAEIDRLLALGAAVVDQPRADSAGTESVRLADPDGYPFVLRVG</sequence>
<dbReference type="InterPro" id="IPR037523">
    <property type="entry name" value="VOC_core"/>
</dbReference>
<dbReference type="Proteomes" id="UP000562984">
    <property type="component" value="Unassembled WGS sequence"/>
</dbReference>
<dbReference type="PANTHER" id="PTHR35908:SF1">
    <property type="entry name" value="CONSERVED PROTEIN"/>
    <property type="match status" value="1"/>
</dbReference>
<dbReference type="SUPFAM" id="SSF54593">
    <property type="entry name" value="Glyoxalase/Bleomycin resistance protein/Dihydroxybiphenyl dioxygenase"/>
    <property type="match status" value="2"/>
</dbReference>
<dbReference type="Pfam" id="PF18029">
    <property type="entry name" value="Glyoxalase_6"/>
    <property type="match status" value="2"/>
</dbReference>
<organism evidence="2 3">
    <name type="scientific">Nakamurella aerolata</name>
    <dbReference type="NCBI Taxonomy" id="1656892"/>
    <lineage>
        <taxon>Bacteria</taxon>
        <taxon>Bacillati</taxon>
        <taxon>Actinomycetota</taxon>
        <taxon>Actinomycetes</taxon>
        <taxon>Nakamurellales</taxon>
        <taxon>Nakamurellaceae</taxon>
        <taxon>Nakamurella</taxon>
    </lineage>
</organism>
<dbReference type="PROSITE" id="PS51819">
    <property type="entry name" value="VOC"/>
    <property type="match status" value="1"/>
</dbReference>